<protein>
    <submittedName>
        <fullName evidence="2">Ubiquitin-related domain-containing protein</fullName>
    </submittedName>
</protein>
<evidence type="ECO:0000313" key="3">
    <source>
        <dbReference type="Proteomes" id="UP000815325"/>
    </source>
</evidence>
<gene>
    <name evidence="2" type="ORF">DUNSADRAFT_1940</name>
</gene>
<feature type="domain" description="Ubiquitin-like" evidence="1">
    <location>
        <begin position="20"/>
        <end position="95"/>
    </location>
</feature>
<dbReference type="SUPFAM" id="SSF54236">
    <property type="entry name" value="Ubiquitin-like"/>
    <property type="match status" value="1"/>
</dbReference>
<proteinExistence type="predicted"/>
<dbReference type="EMBL" id="MU069561">
    <property type="protein sequence ID" value="KAF5838924.1"/>
    <property type="molecule type" value="Genomic_DNA"/>
</dbReference>
<organism evidence="2 3">
    <name type="scientific">Dunaliella salina</name>
    <name type="common">Green alga</name>
    <name type="synonym">Protococcus salinus</name>
    <dbReference type="NCBI Taxonomy" id="3046"/>
    <lineage>
        <taxon>Eukaryota</taxon>
        <taxon>Viridiplantae</taxon>
        <taxon>Chlorophyta</taxon>
        <taxon>core chlorophytes</taxon>
        <taxon>Chlorophyceae</taxon>
        <taxon>CS clade</taxon>
        <taxon>Chlamydomonadales</taxon>
        <taxon>Dunaliellaceae</taxon>
        <taxon>Dunaliella</taxon>
    </lineage>
</organism>
<sequence>MSSAEPEGPKQEPKQETEQLTVVIKEASGDEIQFKVKNTTKFQKIFKTFCEKKALNRDTVRFNFDGERINDNQTPADLEMEDGDIIDCMIEQTGGAC</sequence>
<keyword evidence="3" id="KW-1185">Reference proteome</keyword>
<evidence type="ECO:0000259" key="1">
    <source>
        <dbReference type="PROSITE" id="PS50053"/>
    </source>
</evidence>
<dbReference type="Gene3D" id="3.10.20.90">
    <property type="entry name" value="Phosphatidylinositol 3-kinase Catalytic Subunit, Chain A, domain 1"/>
    <property type="match status" value="1"/>
</dbReference>
<dbReference type="Proteomes" id="UP000815325">
    <property type="component" value="Unassembled WGS sequence"/>
</dbReference>
<dbReference type="PANTHER" id="PTHR10562">
    <property type="entry name" value="SMALL UBIQUITIN-RELATED MODIFIER"/>
    <property type="match status" value="1"/>
</dbReference>
<comment type="caution">
    <text evidence="2">The sequence shown here is derived from an EMBL/GenBank/DDBJ whole genome shotgun (WGS) entry which is preliminary data.</text>
</comment>
<name>A0ABQ7GWD5_DUNSA</name>
<dbReference type="InterPro" id="IPR000626">
    <property type="entry name" value="Ubiquitin-like_dom"/>
</dbReference>
<dbReference type="PROSITE" id="PS50053">
    <property type="entry name" value="UBIQUITIN_2"/>
    <property type="match status" value="1"/>
</dbReference>
<dbReference type="Pfam" id="PF11976">
    <property type="entry name" value="Rad60-SLD"/>
    <property type="match status" value="1"/>
</dbReference>
<reference evidence="2" key="1">
    <citation type="submission" date="2017-08" db="EMBL/GenBank/DDBJ databases">
        <authorList>
            <person name="Polle J.E."/>
            <person name="Barry K."/>
            <person name="Cushman J."/>
            <person name="Schmutz J."/>
            <person name="Tran D."/>
            <person name="Hathwaick L.T."/>
            <person name="Yim W.C."/>
            <person name="Jenkins J."/>
            <person name="Mckie-Krisberg Z.M."/>
            <person name="Prochnik S."/>
            <person name="Lindquist E."/>
            <person name="Dockter R.B."/>
            <person name="Adam C."/>
            <person name="Molina H."/>
            <person name="Bunkerborg J."/>
            <person name="Jin E."/>
            <person name="Buchheim M."/>
            <person name="Magnuson J."/>
        </authorList>
    </citation>
    <scope>NUCLEOTIDE SEQUENCE</scope>
    <source>
        <strain evidence="2">CCAP 19/18</strain>
    </source>
</reference>
<dbReference type="InterPro" id="IPR022617">
    <property type="entry name" value="Rad60/SUMO-like_dom"/>
</dbReference>
<accession>A0ABQ7GWD5</accession>
<evidence type="ECO:0000313" key="2">
    <source>
        <dbReference type="EMBL" id="KAF5838924.1"/>
    </source>
</evidence>
<dbReference type="InterPro" id="IPR029071">
    <property type="entry name" value="Ubiquitin-like_domsf"/>
</dbReference>